<dbReference type="HOGENOM" id="CLU_1101604_0_0_10"/>
<dbReference type="AlphaFoldDB" id="I4AQW0"/>
<keyword evidence="1" id="KW-1133">Transmembrane helix</keyword>
<sequence length="252" mass="29432">MTIHTLEREKHQDFLKQERIDPITGDLLKENDKIVICASCKSAFLVDSWEYMNEEHCEQTHTLREIPKSEIVKMEKSIFIDFLELKTCSNFDAAQKAASPYTLSGFVFFALLYNFGFIELLAINFAHFVSWLFIFVFYAESSYKKLIKIKNNTLIFNKSNESLGSVKIDDIISLQIEKPKRFFFSNMIGRLYKYDKNMYNLKITDSSYSTHNILLYADQLELINTKTNLLTKFNKNSILPLPINPKIEQNIV</sequence>
<keyword evidence="3" id="KW-1185">Reference proteome</keyword>
<proteinExistence type="predicted"/>
<dbReference type="EMBL" id="CP003345">
    <property type="protein sequence ID" value="AFM06345.1"/>
    <property type="molecule type" value="Genomic_DNA"/>
</dbReference>
<evidence type="ECO:0000256" key="1">
    <source>
        <dbReference type="SAM" id="Phobius"/>
    </source>
</evidence>
<accession>I4AQW0</accession>
<dbReference type="Proteomes" id="UP000006054">
    <property type="component" value="Chromosome"/>
</dbReference>
<name>I4AQW0_BERLS</name>
<reference evidence="3" key="1">
    <citation type="submission" date="2012-06" db="EMBL/GenBank/DDBJ databases">
        <title>The complete genome of Flexibacter litoralis DSM 6794.</title>
        <authorList>
            <person name="Lucas S."/>
            <person name="Copeland A."/>
            <person name="Lapidus A."/>
            <person name="Glavina del Rio T."/>
            <person name="Dalin E."/>
            <person name="Tice H."/>
            <person name="Bruce D."/>
            <person name="Goodwin L."/>
            <person name="Pitluck S."/>
            <person name="Peters L."/>
            <person name="Ovchinnikova G."/>
            <person name="Lu M."/>
            <person name="Kyrpides N."/>
            <person name="Mavromatis K."/>
            <person name="Ivanova N."/>
            <person name="Brettin T."/>
            <person name="Detter J.C."/>
            <person name="Han C."/>
            <person name="Larimer F."/>
            <person name="Land M."/>
            <person name="Hauser L."/>
            <person name="Markowitz V."/>
            <person name="Cheng J.-F."/>
            <person name="Hugenholtz P."/>
            <person name="Woyke T."/>
            <person name="Wu D."/>
            <person name="Spring S."/>
            <person name="Lang E."/>
            <person name="Kopitz M."/>
            <person name="Brambilla E."/>
            <person name="Klenk H.-P."/>
            <person name="Eisen J.A."/>
        </authorList>
    </citation>
    <scope>NUCLEOTIDE SEQUENCE [LARGE SCALE GENOMIC DNA]</scope>
    <source>
        <strain evidence="3">ATCC 23117 / DSM 6794 / NBRC 15988 / NCIMB 1366 / Sio-4</strain>
    </source>
</reference>
<dbReference type="KEGG" id="fli:Fleli_4049"/>
<keyword evidence="1" id="KW-0812">Transmembrane</keyword>
<gene>
    <name evidence="2" type="ordered locus">Fleli_4049</name>
</gene>
<evidence type="ECO:0000313" key="2">
    <source>
        <dbReference type="EMBL" id="AFM06345.1"/>
    </source>
</evidence>
<keyword evidence="1" id="KW-0472">Membrane</keyword>
<feature type="transmembrane region" description="Helical" evidence="1">
    <location>
        <begin position="121"/>
        <end position="139"/>
    </location>
</feature>
<dbReference type="RefSeq" id="WP_014799768.1">
    <property type="nucleotide sequence ID" value="NC_018018.1"/>
</dbReference>
<evidence type="ECO:0000313" key="3">
    <source>
        <dbReference type="Proteomes" id="UP000006054"/>
    </source>
</evidence>
<protein>
    <submittedName>
        <fullName evidence="2">Uncharacterized protein</fullName>
    </submittedName>
</protein>
<dbReference type="OrthoDB" id="988752at2"/>
<dbReference type="STRING" id="880071.Fleli_4049"/>
<organism evidence="2 3">
    <name type="scientific">Bernardetia litoralis (strain ATCC 23117 / DSM 6794 / NBRC 15988 / NCIMB 1366 / Fx l1 / Sio-4)</name>
    <name type="common">Flexibacter litoralis</name>
    <dbReference type="NCBI Taxonomy" id="880071"/>
    <lineage>
        <taxon>Bacteria</taxon>
        <taxon>Pseudomonadati</taxon>
        <taxon>Bacteroidota</taxon>
        <taxon>Cytophagia</taxon>
        <taxon>Cytophagales</taxon>
        <taxon>Bernardetiaceae</taxon>
        <taxon>Bernardetia</taxon>
    </lineage>
</organism>
<dbReference type="eggNOG" id="COG1714">
    <property type="taxonomic scope" value="Bacteria"/>
</dbReference>